<dbReference type="OrthoDB" id="10044468at2759"/>
<protein>
    <recommendedName>
        <fullName evidence="15">Syndecan</fullName>
    </recommendedName>
</protein>
<dbReference type="GeneID" id="100087402"/>
<evidence type="ECO:0000256" key="13">
    <source>
        <dbReference type="ARBA" id="ARBA00045247"/>
    </source>
</evidence>
<proteinExistence type="inferred from homology"/>
<evidence type="ECO:0000256" key="9">
    <source>
        <dbReference type="ARBA" id="ARBA00022989"/>
    </source>
</evidence>
<dbReference type="PROSITE" id="PS00964">
    <property type="entry name" value="SYNDECAN"/>
    <property type="match status" value="1"/>
</dbReference>
<evidence type="ECO:0000256" key="8">
    <source>
        <dbReference type="ARBA" id="ARBA00022974"/>
    </source>
</evidence>
<feature type="signal peptide" evidence="18">
    <location>
        <begin position="1"/>
        <end position="27"/>
    </location>
</feature>
<dbReference type="InterPro" id="IPR027789">
    <property type="entry name" value="Syndecan/Neurexin_dom"/>
</dbReference>
<dbReference type="RefSeq" id="XP_028928007.1">
    <property type="nucleotide sequence ID" value="XM_029072174.2"/>
</dbReference>
<keyword evidence="5" id="KW-0597">Phosphoprotein</keyword>
<dbReference type="GO" id="GO:0005576">
    <property type="term" value="C:extracellular region"/>
    <property type="evidence" value="ECO:0007669"/>
    <property type="project" value="UniProtKB-SubCell"/>
</dbReference>
<dbReference type="CTD" id="6382"/>
<dbReference type="Bgee" id="ENSOANG00000001136">
    <property type="expression patterns" value="Expressed in fibroblast and 7 other cell types or tissues"/>
</dbReference>
<dbReference type="AlphaFoldDB" id="A0A6I8N9G4"/>
<evidence type="ECO:0000256" key="6">
    <source>
        <dbReference type="ARBA" id="ARBA00022692"/>
    </source>
</evidence>
<evidence type="ECO:0000256" key="4">
    <source>
        <dbReference type="ARBA" id="ARBA00022525"/>
    </source>
</evidence>
<feature type="region of interest" description="Disordered" evidence="16">
    <location>
        <begin position="121"/>
        <end position="144"/>
    </location>
</feature>
<keyword evidence="6 15" id="KW-0812">Transmembrane</keyword>
<dbReference type="InterPro" id="IPR003585">
    <property type="entry name" value="Neurexin-like"/>
</dbReference>
<keyword evidence="7 18" id="KW-0732">Signal</keyword>
<evidence type="ECO:0000256" key="10">
    <source>
        <dbReference type="ARBA" id="ARBA00023136"/>
    </source>
</evidence>
<evidence type="ECO:0000259" key="19">
    <source>
        <dbReference type="SMART" id="SM00294"/>
    </source>
</evidence>
<evidence type="ECO:0000256" key="1">
    <source>
        <dbReference type="ARBA" id="ARBA00004479"/>
    </source>
</evidence>
<feature type="region of interest" description="Disordered" evidence="16">
    <location>
        <begin position="33"/>
        <end position="55"/>
    </location>
</feature>
<evidence type="ECO:0000313" key="21">
    <source>
        <dbReference type="Proteomes" id="UP000002279"/>
    </source>
</evidence>
<comment type="function">
    <text evidence="13">Cell surface proteoglycan that contains both heparan sulfate and chondroitin sulfate and that links the cytoskeleton to the interstitial matrix. Regulates exosome biogenesis in concert with SDCBP and PDCD6IP. Able to induce its own expression in dental mesenchymal cells and also in the neighboring dental epithelial cells via an MSX1-mediated pathway.</text>
</comment>
<evidence type="ECO:0000256" key="12">
    <source>
        <dbReference type="ARBA" id="ARBA00023207"/>
    </source>
</evidence>
<keyword evidence="21" id="KW-1185">Reference proteome</keyword>
<dbReference type="Proteomes" id="UP000002279">
    <property type="component" value="Unplaced"/>
</dbReference>
<evidence type="ECO:0000256" key="3">
    <source>
        <dbReference type="ARBA" id="ARBA00005343"/>
    </source>
</evidence>
<comment type="similarity">
    <text evidence="3 15">Belongs to the syndecan proteoglycan family.</text>
</comment>
<dbReference type="InParanoid" id="A0A6I8N9G4"/>
<dbReference type="SMART" id="SM00294">
    <property type="entry name" value="4.1m"/>
    <property type="match status" value="1"/>
</dbReference>
<dbReference type="Pfam" id="PF01034">
    <property type="entry name" value="Syndecan"/>
    <property type="match status" value="1"/>
</dbReference>
<feature type="domain" description="Neurexin/syndecan/glycophorin C" evidence="19">
    <location>
        <begin position="283"/>
        <end position="301"/>
    </location>
</feature>
<keyword evidence="4" id="KW-0964">Secreted</keyword>
<keyword evidence="8 15" id="KW-0654">Proteoglycan</keyword>
<reference evidence="20" key="2">
    <citation type="submission" date="2025-09" db="UniProtKB">
        <authorList>
            <consortium name="Ensembl"/>
        </authorList>
    </citation>
    <scope>IDENTIFICATION</scope>
    <source>
        <strain evidence="20">Glennie</strain>
    </source>
</reference>
<keyword evidence="11 15" id="KW-0325">Glycoprotein</keyword>
<feature type="chain" id="PRO_5026214930" description="Syndecan" evidence="18">
    <location>
        <begin position="28"/>
        <end position="317"/>
    </location>
</feature>
<evidence type="ECO:0000256" key="18">
    <source>
        <dbReference type="SAM" id="SignalP"/>
    </source>
</evidence>
<evidence type="ECO:0000256" key="2">
    <source>
        <dbReference type="ARBA" id="ARBA00004550"/>
    </source>
</evidence>
<accession>A0A6I8N9G4</accession>
<feature type="transmembrane region" description="Helical" evidence="17">
    <location>
        <begin position="260"/>
        <end position="284"/>
    </location>
</feature>
<keyword evidence="10 17" id="KW-0472">Membrane</keyword>
<evidence type="ECO:0000313" key="20">
    <source>
        <dbReference type="Ensembl" id="ENSOANP00000037430.1"/>
    </source>
</evidence>
<dbReference type="FunCoup" id="A0A6I8N9G4">
    <property type="interactions" value="407"/>
</dbReference>
<dbReference type="GO" id="GO:0016477">
    <property type="term" value="P:cell migration"/>
    <property type="evidence" value="ECO:0000318"/>
    <property type="project" value="GO_Central"/>
</dbReference>
<evidence type="ECO:0000256" key="5">
    <source>
        <dbReference type="ARBA" id="ARBA00022553"/>
    </source>
</evidence>
<evidence type="ECO:0000256" key="17">
    <source>
        <dbReference type="SAM" id="Phobius"/>
    </source>
</evidence>
<evidence type="ECO:0000256" key="7">
    <source>
        <dbReference type="ARBA" id="ARBA00022729"/>
    </source>
</evidence>
<dbReference type="PANTHER" id="PTHR10915:SF5">
    <property type="entry name" value="SYNDECAN-1"/>
    <property type="match status" value="1"/>
</dbReference>
<sequence length="317" mass="33524">MRAAAAAAAALVWVLWLVAVCARPCSAQIAATSLPPEDLDGSGDDDDNFSGSGNGPMPGVSVIDLSLPTRTNTLLTSVSAASTTYPPIHREESNTEATLTSPSTEKDNEKLLVLSDHMHESSYPNEGATTGPVKGTTGQPTTRRPSTIKVTTVRLTSTVHNADLPNSRRQNASRIFPGVFDSTLERGSEGAVTASVSPEKASEMLTPFAETEGSGDISDFHFVGPSEPPDIEVKHDPGKETPVDKGATGAAQGILDRKEVLGGVIAGGLVGLLFAMFLVGFMLYRMKKKDEGSYSLDEPKQANGGYQKPQKQEEFYA</sequence>
<evidence type="ECO:0000256" key="11">
    <source>
        <dbReference type="ARBA" id="ARBA00023180"/>
    </source>
</evidence>
<reference evidence="20" key="1">
    <citation type="submission" date="2025-08" db="UniProtKB">
        <authorList>
            <consortium name="Ensembl"/>
        </authorList>
    </citation>
    <scope>IDENTIFICATION</scope>
    <source>
        <strain evidence="20">Glennie</strain>
    </source>
</reference>
<feature type="region of interest" description="Disordered" evidence="16">
    <location>
        <begin position="293"/>
        <end position="317"/>
    </location>
</feature>
<comment type="subcellular location">
    <subcellularLocation>
        <location evidence="1 15">Membrane</location>
        <topology evidence="1 15">Single-pass type I membrane protein</topology>
    </subcellularLocation>
    <subcellularLocation>
        <location evidence="2">Secreted</location>
        <location evidence="2">Extracellular exosome</location>
    </subcellularLocation>
</comment>
<organism evidence="20 21">
    <name type="scientific">Ornithorhynchus anatinus</name>
    <name type="common">Duckbill platypus</name>
    <dbReference type="NCBI Taxonomy" id="9258"/>
    <lineage>
        <taxon>Eukaryota</taxon>
        <taxon>Metazoa</taxon>
        <taxon>Chordata</taxon>
        <taxon>Craniata</taxon>
        <taxon>Vertebrata</taxon>
        <taxon>Euteleostomi</taxon>
        <taxon>Mammalia</taxon>
        <taxon>Monotremata</taxon>
        <taxon>Ornithorhynchidae</taxon>
        <taxon>Ornithorhynchus</taxon>
    </lineage>
</organism>
<dbReference type="InterPro" id="IPR030479">
    <property type="entry name" value="Syndecan_CS"/>
</dbReference>
<comment type="subunit">
    <text evidence="14">Interacts with CDCP1. Interacts (via C-terminus) with TIAM1 (via PDZ domain). Interacts with MDK.</text>
</comment>
<dbReference type="GeneTree" id="ENSGT00940000161171"/>
<dbReference type="Ensembl" id="ENSOANT00000069913.1">
    <property type="protein sequence ID" value="ENSOANP00000037430.1"/>
    <property type="gene ID" value="ENSOANG00000001136.3"/>
</dbReference>
<dbReference type="PANTHER" id="PTHR10915">
    <property type="entry name" value="SYNDECAN"/>
    <property type="match status" value="1"/>
</dbReference>
<keyword evidence="12 15" id="KW-0357">Heparan sulfate</keyword>
<evidence type="ECO:0000256" key="14">
    <source>
        <dbReference type="ARBA" id="ARBA00046939"/>
    </source>
</evidence>
<gene>
    <name evidence="20" type="primary">SDC1</name>
</gene>
<dbReference type="GO" id="GO:0016020">
    <property type="term" value="C:membrane"/>
    <property type="evidence" value="ECO:0007669"/>
    <property type="project" value="UniProtKB-SubCell"/>
</dbReference>
<name>A0A6I8N9G4_ORNAN</name>
<evidence type="ECO:0000256" key="15">
    <source>
        <dbReference type="RuleBase" id="RU000649"/>
    </source>
</evidence>
<dbReference type="GO" id="GO:0009986">
    <property type="term" value="C:cell surface"/>
    <property type="evidence" value="ECO:0000318"/>
    <property type="project" value="GO_Central"/>
</dbReference>
<feature type="compositionally biased region" description="Acidic residues" evidence="16">
    <location>
        <begin position="37"/>
        <end position="48"/>
    </location>
</feature>
<dbReference type="KEGG" id="oaa:100087402"/>
<keyword evidence="9 17" id="KW-1133">Transmembrane helix</keyword>
<evidence type="ECO:0000256" key="16">
    <source>
        <dbReference type="SAM" id="MobiDB-lite"/>
    </source>
</evidence>
<dbReference type="InterPro" id="IPR001050">
    <property type="entry name" value="Syndecan"/>
</dbReference>